<name>A0ABR2JVX7_9EUKA</name>
<dbReference type="PANTHER" id="PTHR12000:SF42">
    <property type="entry name" value="LEGUMAIN"/>
    <property type="match status" value="1"/>
</dbReference>
<dbReference type="Gene3D" id="3.40.50.1460">
    <property type="match status" value="1"/>
</dbReference>
<dbReference type="PANTHER" id="PTHR12000">
    <property type="entry name" value="HEMOGLOBINASE FAMILY MEMBER"/>
    <property type="match status" value="1"/>
</dbReference>
<evidence type="ECO:0000313" key="2">
    <source>
        <dbReference type="EMBL" id="KAK8883039.1"/>
    </source>
</evidence>
<dbReference type="Proteomes" id="UP001470230">
    <property type="component" value="Unassembled WGS sequence"/>
</dbReference>
<gene>
    <name evidence="2" type="ORF">M9Y10_045687</name>
</gene>
<accession>A0ABR2JVX7</accession>
<dbReference type="Pfam" id="PF01650">
    <property type="entry name" value="Peptidase_C13"/>
    <property type="match status" value="1"/>
</dbReference>
<proteinExistence type="inferred from homology"/>
<protein>
    <submittedName>
        <fullName evidence="2">Uncharacterized protein</fullName>
    </submittedName>
</protein>
<dbReference type="EMBL" id="JAPFFF010000009">
    <property type="protein sequence ID" value="KAK8883039.1"/>
    <property type="molecule type" value="Genomic_DNA"/>
</dbReference>
<evidence type="ECO:0000313" key="3">
    <source>
        <dbReference type="Proteomes" id="UP001470230"/>
    </source>
</evidence>
<evidence type="ECO:0000256" key="1">
    <source>
        <dbReference type="ARBA" id="ARBA00009941"/>
    </source>
</evidence>
<comment type="similarity">
    <text evidence="1">Belongs to the peptidase C13 family.</text>
</comment>
<comment type="caution">
    <text evidence="2">The sequence shown here is derived from an EMBL/GenBank/DDBJ whole genome shotgun (WGS) entry which is preliminary data.</text>
</comment>
<sequence>MFFGPGILGTPTTEDIEADKLSEAFYTADKFKLYKQFLFLIDSGSVVEVFTASNLVTITAADPHQLSYTAVYDEELGEYLSNEFTNYFISYIDENPTRTVGELFTYLKKSTQESHVLYYGDDSMKSVPLSTFIGIPNKVLFKPVNANAKLNAVTPSEATQKTLSFLCKHSKLRLKAETEKLNAALGMLIKYVDPKNYEKIMNDKQSKITPNYYQILKVFSQRYGKINPDDFGRLEVLVSLAATHSKAEIVQGIYAIF</sequence>
<dbReference type="InterPro" id="IPR001096">
    <property type="entry name" value="Peptidase_C13"/>
</dbReference>
<keyword evidence="3" id="KW-1185">Reference proteome</keyword>
<reference evidence="2 3" key="1">
    <citation type="submission" date="2024-04" db="EMBL/GenBank/DDBJ databases">
        <title>Tritrichomonas musculus Genome.</title>
        <authorList>
            <person name="Alves-Ferreira E."/>
            <person name="Grigg M."/>
            <person name="Lorenzi H."/>
            <person name="Galac M."/>
        </authorList>
    </citation>
    <scope>NUCLEOTIDE SEQUENCE [LARGE SCALE GENOMIC DNA]</scope>
    <source>
        <strain evidence="2 3">EAF2021</strain>
    </source>
</reference>
<organism evidence="2 3">
    <name type="scientific">Tritrichomonas musculus</name>
    <dbReference type="NCBI Taxonomy" id="1915356"/>
    <lineage>
        <taxon>Eukaryota</taxon>
        <taxon>Metamonada</taxon>
        <taxon>Parabasalia</taxon>
        <taxon>Tritrichomonadida</taxon>
        <taxon>Tritrichomonadidae</taxon>
        <taxon>Tritrichomonas</taxon>
    </lineage>
</organism>